<comment type="caution">
    <text evidence="6">Lacks conserved residue(s) required for the propagation of feature annotation.</text>
</comment>
<evidence type="ECO:0000256" key="1">
    <source>
        <dbReference type="ARBA" id="ARBA00011073"/>
    </source>
</evidence>
<dbReference type="GO" id="GO:0004252">
    <property type="term" value="F:serine-type endopeptidase activity"/>
    <property type="evidence" value="ECO:0007669"/>
    <property type="project" value="InterPro"/>
</dbReference>
<dbReference type="Pfam" id="PF00082">
    <property type="entry name" value="Peptidase_S8"/>
    <property type="match status" value="1"/>
</dbReference>
<keyword evidence="9" id="KW-1185">Reference proteome</keyword>
<evidence type="ECO:0000256" key="3">
    <source>
        <dbReference type="ARBA" id="ARBA00022729"/>
    </source>
</evidence>
<keyword evidence="5" id="KW-0720">Serine protease</keyword>
<dbReference type="InterPro" id="IPR000209">
    <property type="entry name" value="Peptidase_S8/S53_dom"/>
</dbReference>
<keyword evidence="3" id="KW-0732">Signal</keyword>
<dbReference type="Proteomes" id="UP001291623">
    <property type="component" value="Unassembled WGS sequence"/>
</dbReference>
<evidence type="ECO:0000313" key="9">
    <source>
        <dbReference type="Proteomes" id="UP001291623"/>
    </source>
</evidence>
<evidence type="ECO:0000256" key="2">
    <source>
        <dbReference type="ARBA" id="ARBA00022670"/>
    </source>
</evidence>
<sequence>MKHYCYYLLQPDIAAPGLSILVAYSGLTSLNGDSSEGKRIVKYYVESGTSMACPHVAAAAAYVKSFRPDWSPAAIKSALMTTTKSMKIRPVGAELASGSGQINPRKAINPGLIHGLDFDPYISYFCKEGYNSTNIALLTGSKKYQVFKHTKSKRSRWSKLPLNALKASTCK</sequence>
<evidence type="ECO:0000256" key="5">
    <source>
        <dbReference type="ARBA" id="ARBA00022825"/>
    </source>
</evidence>
<keyword evidence="2" id="KW-0645">Protease</keyword>
<dbReference type="PANTHER" id="PTHR10795">
    <property type="entry name" value="PROPROTEIN CONVERTASE SUBTILISIN/KEXIN"/>
    <property type="match status" value="1"/>
</dbReference>
<accession>A0AAE1RB30</accession>
<protein>
    <recommendedName>
        <fullName evidence="7">Peptidase S8/S53 domain-containing protein</fullName>
    </recommendedName>
</protein>
<dbReference type="InterPro" id="IPR023828">
    <property type="entry name" value="Peptidase_S8_Ser-AS"/>
</dbReference>
<dbReference type="EMBL" id="JAVYJV010000017">
    <property type="protein sequence ID" value="KAK4348360.1"/>
    <property type="molecule type" value="Genomic_DNA"/>
</dbReference>
<dbReference type="PROSITE" id="PS51892">
    <property type="entry name" value="SUBTILASE"/>
    <property type="match status" value="1"/>
</dbReference>
<dbReference type="AlphaFoldDB" id="A0AAE1RB30"/>
<dbReference type="PROSITE" id="PS00138">
    <property type="entry name" value="SUBTILASE_SER"/>
    <property type="match status" value="1"/>
</dbReference>
<evidence type="ECO:0000256" key="4">
    <source>
        <dbReference type="ARBA" id="ARBA00022801"/>
    </source>
</evidence>
<keyword evidence="4" id="KW-0378">Hydrolase</keyword>
<gene>
    <name evidence="8" type="ORF">RND71_031115</name>
</gene>
<dbReference type="InterPro" id="IPR045051">
    <property type="entry name" value="SBT"/>
</dbReference>
<evidence type="ECO:0000313" key="8">
    <source>
        <dbReference type="EMBL" id="KAK4348360.1"/>
    </source>
</evidence>
<dbReference type="InterPro" id="IPR036852">
    <property type="entry name" value="Peptidase_S8/S53_dom_sf"/>
</dbReference>
<reference evidence="8" key="1">
    <citation type="submission" date="2023-12" db="EMBL/GenBank/DDBJ databases">
        <title>Genome assembly of Anisodus tanguticus.</title>
        <authorList>
            <person name="Wang Y.-J."/>
        </authorList>
    </citation>
    <scope>NUCLEOTIDE SEQUENCE</scope>
    <source>
        <strain evidence="8">KB-2021</strain>
        <tissue evidence="8">Leaf</tissue>
    </source>
</reference>
<proteinExistence type="inferred from homology"/>
<name>A0AAE1RB30_9SOLA</name>
<comment type="similarity">
    <text evidence="1 6">Belongs to the peptidase S8 family.</text>
</comment>
<dbReference type="Gene3D" id="3.40.50.200">
    <property type="entry name" value="Peptidase S8/S53 domain"/>
    <property type="match status" value="1"/>
</dbReference>
<comment type="caution">
    <text evidence="8">The sequence shown here is derived from an EMBL/GenBank/DDBJ whole genome shotgun (WGS) entry which is preliminary data.</text>
</comment>
<dbReference type="SUPFAM" id="SSF52743">
    <property type="entry name" value="Subtilisin-like"/>
    <property type="match status" value="1"/>
</dbReference>
<feature type="domain" description="Peptidase S8/S53" evidence="7">
    <location>
        <begin position="9"/>
        <end position="84"/>
    </location>
</feature>
<dbReference type="GO" id="GO:0006508">
    <property type="term" value="P:proteolysis"/>
    <property type="evidence" value="ECO:0007669"/>
    <property type="project" value="UniProtKB-KW"/>
</dbReference>
<organism evidence="8 9">
    <name type="scientific">Anisodus tanguticus</name>
    <dbReference type="NCBI Taxonomy" id="243964"/>
    <lineage>
        <taxon>Eukaryota</taxon>
        <taxon>Viridiplantae</taxon>
        <taxon>Streptophyta</taxon>
        <taxon>Embryophyta</taxon>
        <taxon>Tracheophyta</taxon>
        <taxon>Spermatophyta</taxon>
        <taxon>Magnoliopsida</taxon>
        <taxon>eudicotyledons</taxon>
        <taxon>Gunneridae</taxon>
        <taxon>Pentapetalae</taxon>
        <taxon>asterids</taxon>
        <taxon>lamiids</taxon>
        <taxon>Solanales</taxon>
        <taxon>Solanaceae</taxon>
        <taxon>Solanoideae</taxon>
        <taxon>Hyoscyameae</taxon>
        <taxon>Anisodus</taxon>
    </lineage>
</organism>
<evidence type="ECO:0000256" key="6">
    <source>
        <dbReference type="PROSITE-ProRule" id="PRU01240"/>
    </source>
</evidence>
<evidence type="ECO:0000259" key="7">
    <source>
        <dbReference type="Pfam" id="PF00082"/>
    </source>
</evidence>